<evidence type="ECO:0008006" key="5">
    <source>
        <dbReference type="Google" id="ProtNLM"/>
    </source>
</evidence>
<evidence type="ECO:0000313" key="4">
    <source>
        <dbReference type="Proteomes" id="UP001230654"/>
    </source>
</evidence>
<keyword evidence="4" id="KW-1185">Reference proteome</keyword>
<accession>A0ABU0P0S2</accession>
<feature type="compositionally biased region" description="Basic and acidic residues" evidence="1">
    <location>
        <begin position="44"/>
        <end position="58"/>
    </location>
</feature>
<keyword evidence="2" id="KW-1133">Transmembrane helix</keyword>
<name>A0ABU0P0S2_STRRH</name>
<dbReference type="RefSeq" id="WP_307166720.1">
    <property type="nucleotide sequence ID" value="NZ_JAUSWV010000002.1"/>
</dbReference>
<gene>
    <name evidence="3" type="ORF">QF030_007168</name>
</gene>
<proteinExistence type="predicted"/>
<reference evidence="3 4" key="1">
    <citation type="submission" date="2023-07" db="EMBL/GenBank/DDBJ databases">
        <title>Comparative genomics of wheat-associated soil bacteria to identify genetic determinants of phenazine resistance.</title>
        <authorList>
            <person name="Mouncey N."/>
        </authorList>
    </citation>
    <scope>NUCLEOTIDE SEQUENCE [LARGE SCALE GENOMIC DNA]</scope>
    <source>
        <strain evidence="3 4">B2I6</strain>
    </source>
</reference>
<dbReference type="Pfam" id="PF20087">
    <property type="entry name" value="DUF6479"/>
    <property type="match status" value="1"/>
</dbReference>
<dbReference type="InterPro" id="IPR045513">
    <property type="entry name" value="DUF6479"/>
</dbReference>
<evidence type="ECO:0000256" key="1">
    <source>
        <dbReference type="SAM" id="MobiDB-lite"/>
    </source>
</evidence>
<keyword evidence="2" id="KW-0812">Transmembrane</keyword>
<dbReference type="Proteomes" id="UP001230654">
    <property type="component" value="Unassembled WGS sequence"/>
</dbReference>
<evidence type="ECO:0000313" key="3">
    <source>
        <dbReference type="EMBL" id="MDQ0584990.1"/>
    </source>
</evidence>
<feature type="transmembrane region" description="Helical" evidence="2">
    <location>
        <begin position="16"/>
        <end position="37"/>
    </location>
</feature>
<comment type="caution">
    <text evidence="3">The sequence shown here is derived from an EMBL/GenBank/DDBJ whole genome shotgun (WGS) entry which is preliminary data.</text>
</comment>
<feature type="compositionally biased region" description="Basic and acidic residues" evidence="1">
    <location>
        <begin position="99"/>
        <end position="110"/>
    </location>
</feature>
<feature type="region of interest" description="Disordered" evidence="1">
    <location>
        <begin position="44"/>
        <end position="124"/>
    </location>
</feature>
<protein>
    <recommendedName>
        <fullName evidence="5">Secreted protein</fullName>
    </recommendedName>
</protein>
<organism evidence="3 4">
    <name type="scientific">Streptomyces rishiriensis</name>
    <dbReference type="NCBI Taxonomy" id="68264"/>
    <lineage>
        <taxon>Bacteria</taxon>
        <taxon>Bacillati</taxon>
        <taxon>Actinomycetota</taxon>
        <taxon>Actinomycetes</taxon>
        <taxon>Kitasatosporales</taxon>
        <taxon>Streptomycetaceae</taxon>
        <taxon>Streptomyces</taxon>
    </lineage>
</organism>
<dbReference type="EMBL" id="JAUSWV010000002">
    <property type="protein sequence ID" value="MDQ0584990.1"/>
    <property type="molecule type" value="Genomic_DNA"/>
</dbReference>
<feature type="compositionally biased region" description="Basic and acidic residues" evidence="1">
    <location>
        <begin position="83"/>
        <end position="93"/>
    </location>
</feature>
<sequence length="124" mass="13203">MDTFASAYLAASGKSVLATAAFIVVGVVLVGGLIWAFRLGIKVREREPAPPKPHEQPRRPGSGPAQEARRAREPNEMPSATDESERLTPHELRPTGSRDSADQRRPRWDEGSGGSFGSGGQGGP</sequence>
<evidence type="ECO:0000256" key="2">
    <source>
        <dbReference type="SAM" id="Phobius"/>
    </source>
</evidence>
<keyword evidence="2" id="KW-0472">Membrane</keyword>
<feature type="compositionally biased region" description="Gly residues" evidence="1">
    <location>
        <begin position="111"/>
        <end position="124"/>
    </location>
</feature>